<keyword evidence="5" id="KW-0498">Mitosis</keyword>
<dbReference type="InterPro" id="IPR008401">
    <property type="entry name" value="Apc13"/>
</dbReference>
<proteinExistence type="inferred from homology"/>
<keyword evidence="4" id="KW-0863">Zinc-finger</keyword>
<dbReference type="Pfam" id="PF05839">
    <property type="entry name" value="Apc13p"/>
    <property type="match status" value="1"/>
</dbReference>
<dbReference type="Proteomes" id="UP001152759">
    <property type="component" value="Chromosome 9"/>
</dbReference>
<keyword evidence="3" id="KW-0479">Metal-binding</keyword>
<dbReference type="EMBL" id="OU963870">
    <property type="protein sequence ID" value="CAH0395264.1"/>
    <property type="molecule type" value="Genomic_DNA"/>
</dbReference>
<evidence type="ECO:0000256" key="4">
    <source>
        <dbReference type="ARBA" id="ARBA00022771"/>
    </source>
</evidence>
<keyword evidence="8" id="KW-0131">Cell cycle</keyword>
<name>A0A9P0F770_BEMTA</name>
<evidence type="ECO:0000256" key="1">
    <source>
        <dbReference type="ARBA" id="ARBA00006940"/>
    </source>
</evidence>
<reference evidence="10" key="1">
    <citation type="submission" date="2021-12" db="EMBL/GenBank/DDBJ databases">
        <authorList>
            <person name="King R."/>
        </authorList>
    </citation>
    <scope>NUCLEOTIDE SEQUENCE</scope>
</reference>
<keyword evidence="2" id="KW-0132">Cell division</keyword>
<dbReference type="Gene3D" id="4.10.1110.10">
    <property type="entry name" value="AN1-like Zinc finger"/>
    <property type="match status" value="2"/>
</dbReference>
<feature type="domain" description="AN1-type" evidence="9">
    <location>
        <begin position="105"/>
        <end position="144"/>
    </location>
</feature>
<evidence type="ECO:0000259" key="9">
    <source>
        <dbReference type="SMART" id="SM00154"/>
    </source>
</evidence>
<dbReference type="PANTHER" id="PTHR14677">
    <property type="entry name" value="ARSENITE INDUCUBLE RNA ASSOCIATED PROTEIN AIP-1-RELATED"/>
    <property type="match status" value="1"/>
</dbReference>
<dbReference type="AlphaFoldDB" id="A0A9P0F770"/>
<dbReference type="InterPro" id="IPR035896">
    <property type="entry name" value="AN1-like_Znf"/>
</dbReference>
<dbReference type="InterPro" id="IPR057358">
    <property type="entry name" value="UBL_ZFAND1-like"/>
</dbReference>
<dbReference type="SUPFAM" id="SSF118310">
    <property type="entry name" value="AN1-like Zinc finger"/>
    <property type="match status" value="2"/>
</dbReference>
<gene>
    <name evidence="10" type="ORF">BEMITA_LOCUS13474</name>
</gene>
<evidence type="ECO:0000313" key="11">
    <source>
        <dbReference type="Proteomes" id="UP001152759"/>
    </source>
</evidence>
<feature type="domain" description="AN1-type" evidence="9">
    <location>
        <begin position="162"/>
        <end position="198"/>
    </location>
</feature>
<dbReference type="GO" id="GO:0005737">
    <property type="term" value="C:cytoplasm"/>
    <property type="evidence" value="ECO:0007669"/>
    <property type="project" value="TreeGrafter"/>
</dbReference>
<dbReference type="Pfam" id="PF25327">
    <property type="entry name" value="UBL_ZFAND1"/>
    <property type="match status" value="1"/>
</dbReference>
<dbReference type="Pfam" id="PF01428">
    <property type="entry name" value="zf-AN1"/>
    <property type="match status" value="1"/>
</dbReference>
<evidence type="ECO:0000256" key="6">
    <source>
        <dbReference type="ARBA" id="ARBA00022786"/>
    </source>
</evidence>
<sequence length="386" mass="43807">MLDVPYPSAVFPVYGMDSVISVEGRLLDIVDKAWREDTLPHEDIEVPQDELPDFEADNGDSRLTVKEQENKWSDLALGTLCDQHQGGNLTAVQRIMEFPNLGAQCAVPTCKQLNFLPTECDHCHLAFCGEHSFVDHHGCTKFESNQVHPEELPSAEKNYHKCSFEGCSSSSPIAMICPHCRIHFCLSHRYHGCMDSKEQQKDRRRKEYLKKKVTQENFKTAKEETDKQVEMKLQTAEKQPEKAAMVQKIRFMKIKSKSLGDNKIPGSDRVYFSVHPPLKSDVSKSTPLFGAKDYTIGKAIDIFASKLKVLNENHKKEAPKLRLFKHMTGSILTHDMKETIDSLLKKDIVYNGDTLILEYVNVEDLDNNTPTLKDLDSLSRYTGSTV</sequence>
<keyword evidence="7" id="KW-0862">Zinc</keyword>
<evidence type="ECO:0000256" key="7">
    <source>
        <dbReference type="ARBA" id="ARBA00022833"/>
    </source>
</evidence>
<dbReference type="InterPro" id="IPR000058">
    <property type="entry name" value="Znf_AN1"/>
</dbReference>
<evidence type="ECO:0000313" key="10">
    <source>
        <dbReference type="EMBL" id="CAH0395264.1"/>
    </source>
</evidence>
<dbReference type="GO" id="GO:0051301">
    <property type="term" value="P:cell division"/>
    <property type="evidence" value="ECO:0007669"/>
    <property type="project" value="UniProtKB-KW"/>
</dbReference>
<dbReference type="PANTHER" id="PTHR14677:SF20">
    <property type="entry name" value="ZINC FINGER AN1-TYPE CONTAINING 2A-RELATED"/>
    <property type="match status" value="1"/>
</dbReference>
<protein>
    <recommendedName>
        <fullName evidence="9">AN1-type domain-containing protein</fullName>
    </recommendedName>
</protein>
<dbReference type="GO" id="GO:0008270">
    <property type="term" value="F:zinc ion binding"/>
    <property type="evidence" value="ECO:0007669"/>
    <property type="project" value="UniProtKB-KW"/>
</dbReference>
<organism evidence="10 11">
    <name type="scientific">Bemisia tabaci</name>
    <name type="common">Sweetpotato whitefly</name>
    <name type="synonym">Aleurodes tabaci</name>
    <dbReference type="NCBI Taxonomy" id="7038"/>
    <lineage>
        <taxon>Eukaryota</taxon>
        <taxon>Metazoa</taxon>
        <taxon>Ecdysozoa</taxon>
        <taxon>Arthropoda</taxon>
        <taxon>Hexapoda</taxon>
        <taxon>Insecta</taxon>
        <taxon>Pterygota</taxon>
        <taxon>Neoptera</taxon>
        <taxon>Paraneoptera</taxon>
        <taxon>Hemiptera</taxon>
        <taxon>Sternorrhyncha</taxon>
        <taxon>Aleyrodoidea</taxon>
        <taxon>Aleyrodidae</taxon>
        <taxon>Aleyrodinae</taxon>
        <taxon>Bemisia</taxon>
    </lineage>
</organism>
<evidence type="ECO:0000256" key="8">
    <source>
        <dbReference type="ARBA" id="ARBA00023306"/>
    </source>
</evidence>
<keyword evidence="11" id="KW-1185">Reference proteome</keyword>
<evidence type="ECO:0000256" key="2">
    <source>
        <dbReference type="ARBA" id="ARBA00022618"/>
    </source>
</evidence>
<evidence type="ECO:0000256" key="5">
    <source>
        <dbReference type="ARBA" id="ARBA00022776"/>
    </source>
</evidence>
<dbReference type="GO" id="GO:0005680">
    <property type="term" value="C:anaphase-promoting complex"/>
    <property type="evidence" value="ECO:0007669"/>
    <property type="project" value="InterPro"/>
</dbReference>
<dbReference type="SMART" id="SM00154">
    <property type="entry name" value="ZnF_AN1"/>
    <property type="match status" value="2"/>
</dbReference>
<evidence type="ECO:0000256" key="3">
    <source>
        <dbReference type="ARBA" id="ARBA00022723"/>
    </source>
</evidence>
<keyword evidence="6" id="KW-0833">Ubl conjugation pathway</keyword>
<comment type="similarity">
    <text evidence="1">Belongs to the APC13 family.</text>
</comment>
<accession>A0A9P0F770</accession>